<dbReference type="GO" id="GO:0022627">
    <property type="term" value="C:cytosolic small ribosomal subunit"/>
    <property type="evidence" value="ECO:0007669"/>
    <property type="project" value="UniProtKB-UniRule"/>
</dbReference>
<sequence length="83" mass="9648">MTAKGTAKRKTKTGTVVSNKMDKTVIVRVERTMQHPRYGKVIKRANKFYAHVENDQLQIGDTVTISETRPYSKLKRWRVVEKN</sequence>
<dbReference type="NCBIfam" id="TIGR03635">
    <property type="entry name" value="uS17_bact"/>
    <property type="match status" value="1"/>
</dbReference>
<dbReference type="OrthoDB" id="9811714at2"/>
<dbReference type="InterPro" id="IPR012340">
    <property type="entry name" value="NA-bd_OB-fold"/>
</dbReference>
<evidence type="ECO:0000256" key="3">
    <source>
        <dbReference type="ARBA" id="ARBA00022884"/>
    </source>
</evidence>
<keyword evidence="8" id="KW-1185">Reference proteome</keyword>
<dbReference type="InterPro" id="IPR019984">
    <property type="entry name" value="Ribosomal_uS17_bact/chlr"/>
</dbReference>
<keyword evidence="3 6" id="KW-0694">RNA-binding</keyword>
<dbReference type="GO" id="GO:0019843">
    <property type="term" value="F:rRNA binding"/>
    <property type="evidence" value="ECO:0007669"/>
    <property type="project" value="UniProtKB-UniRule"/>
</dbReference>
<dbReference type="CDD" id="cd00364">
    <property type="entry name" value="Ribosomal_uS17"/>
    <property type="match status" value="1"/>
</dbReference>
<dbReference type="EMBL" id="CP001928">
    <property type="protein sequence ID" value="ADI38842.1"/>
    <property type="molecule type" value="Genomic_DNA"/>
</dbReference>
<gene>
    <name evidence="6 7" type="primary">rpsQ</name>
    <name evidence="7" type="ordered locus">wcw_1493</name>
</gene>
<dbReference type="Gene3D" id="2.40.50.140">
    <property type="entry name" value="Nucleic acid-binding proteins"/>
    <property type="match status" value="1"/>
</dbReference>
<evidence type="ECO:0000256" key="5">
    <source>
        <dbReference type="ARBA" id="ARBA00023274"/>
    </source>
</evidence>
<dbReference type="PRINTS" id="PR00973">
    <property type="entry name" value="RIBOSOMALS17"/>
</dbReference>
<dbReference type="AlphaFoldDB" id="D6YRZ7"/>
<dbReference type="STRING" id="716544.wcw_1493"/>
<dbReference type="HOGENOM" id="CLU_073626_1_0_0"/>
<dbReference type="RefSeq" id="WP_013182550.1">
    <property type="nucleotide sequence ID" value="NC_014225.1"/>
</dbReference>
<dbReference type="GO" id="GO:0006412">
    <property type="term" value="P:translation"/>
    <property type="evidence" value="ECO:0007669"/>
    <property type="project" value="UniProtKB-UniRule"/>
</dbReference>
<dbReference type="PANTHER" id="PTHR10744:SF1">
    <property type="entry name" value="SMALL RIBOSOMAL SUBUNIT PROTEIN US17M"/>
    <property type="match status" value="1"/>
</dbReference>
<evidence type="ECO:0000256" key="2">
    <source>
        <dbReference type="ARBA" id="ARBA00022730"/>
    </source>
</evidence>
<evidence type="ECO:0000256" key="1">
    <source>
        <dbReference type="ARBA" id="ARBA00010254"/>
    </source>
</evidence>
<keyword evidence="2 6" id="KW-0699">rRNA-binding</keyword>
<comment type="function">
    <text evidence="6">One of the primary rRNA binding proteins, it binds specifically to the 5'-end of 16S ribosomal RNA.</text>
</comment>
<dbReference type="SUPFAM" id="SSF50249">
    <property type="entry name" value="Nucleic acid-binding proteins"/>
    <property type="match status" value="1"/>
</dbReference>
<keyword evidence="5 6" id="KW-0687">Ribonucleoprotein</keyword>
<evidence type="ECO:0000256" key="6">
    <source>
        <dbReference type="HAMAP-Rule" id="MF_01345"/>
    </source>
</evidence>
<evidence type="ECO:0000313" key="7">
    <source>
        <dbReference type="EMBL" id="ADI38842.1"/>
    </source>
</evidence>
<dbReference type="eggNOG" id="COG0186">
    <property type="taxonomic scope" value="Bacteria"/>
</dbReference>
<reference evidence="7 8" key="1">
    <citation type="journal article" date="2010" name="PLoS ONE">
        <title>The Waddlia genome: a window into chlamydial biology.</title>
        <authorList>
            <person name="Bertelli C."/>
            <person name="Collyn F."/>
            <person name="Croxatto A."/>
            <person name="Ruckert C."/>
            <person name="Polkinghorne A."/>
            <person name="Kebbi-Beghdadi C."/>
            <person name="Goesmann A."/>
            <person name="Vaughan L."/>
            <person name="Greub G."/>
        </authorList>
    </citation>
    <scope>NUCLEOTIDE SEQUENCE [LARGE SCALE GENOMIC DNA]</scope>
    <source>
        <strain evidence="8">ATCC VR-1470 / WSU 86-1044</strain>
    </source>
</reference>
<accession>D6YRZ7</accession>
<dbReference type="NCBIfam" id="NF004123">
    <property type="entry name" value="PRK05610.1"/>
    <property type="match status" value="1"/>
</dbReference>
<evidence type="ECO:0000256" key="4">
    <source>
        <dbReference type="ARBA" id="ARBA00022980"/>
    </source>
</evidence>
<evidence type="ECO:0000313" key="8">
    <source>
        <dbReference type="Proteomes" id="UP000001505"/>
    </source>
</evidence>
<dbReference type="GO" id="GO:0003735">
    <property type="term" value="F:structural constituent of ribosome"/>
    <property type="evidence" value="ECO:0007669"/>
    <property type="project" value="UniProtKB-UniRule"/>
</dbReference>
<proteinExistence type="inferred from homology"/>
<comment type="subunit">
    <text evidence="6">Part of the 30S ribosomal subunit.</text>
</comment>
<protein>
    <recommendedName>
        <fullName evidence="6">Small ribosomal subunit protein uS17</fullName>
    </recommendedName>
</protein>
<organism evidence="7 8">
    <name type="scientific">Waddlia chondrophila (strain ATCC VR-1470 / WSU 86-1044)</name>
    <dbReference type="NCBI Taxonomy" id="716544"/>
    <lineage>
        <taxon>Bacteria</taxon>
        <taxon>Pseudomonadati</taxon>
        <taxon>Chlamydiota</taxon>
        <taxon>Chlamydiia</taxon>
        <taxon>Parachlamydiales</taxon>
        <taxon>Waddliaceae</taxon>
        <taxon>Waddlia</taxon>
    </lineage>
</organism>
<dbReference type="HAMAP" id="MF_01345_B">
    <property type="entry name" value="Ribosomal_uS17_B"/>
    <property type="match status" value="1"/>
</dbReference>
<keyword evidence="4 6" id="KW-0689">Ribosomal protein</keyword>
<dbReference type="Pfam" id="PF00366">
    <property type="entry name" value="Ribosomal_S17"/>
    <property type="match status" value="1"/>
</dbReference>
<dbReference type="InterPro" id="IPR000266">
    <property type="entry name" value="Ribosomal_uS17"/>
</dbReference>
<name>D6YRZ7_WADCW</name>
<dbReference type="KEGG" id="wch:wcw_1493"/>
<dbReference type="PANTHER" id="PTHR10744">
    <property type="entry name" value="40S RIBOSOMAL PROTEIN S11 FAMILY MEMBER"/>
    <property type="match status" value="1"/>
</dbReference>
<comment type="similarity">
    <text evidence="1 6">Belongs to the universal ribosomal protein uS17 family.</text>
</comment>
<dbReference type="Proteomes" id="UP000001505">
    <property type="component" value="Chromosome"/>
</dbReference>